<protein>
    <submittedName>
        <fullName evidence="2">Uncharacterized protein</fullName>
    </submittedName>
</protein>
<evidence type="ECO:0000313" key="2">
    <source>
        <dbReference type="EMBL" id="SMG55828.1"/>
    </source>
</evidence>
<feature type="compositionally biased region" description="Basic and acidic residues" evidence="1">
    <location>
        <begin position="10"/>
        <end position="24"/>
    </location>
</feature>
<dbReference type="OrthoDB" id="2640055at2"/>
<accession>A0A1X7LPM8</accession>
<proteinExistence type="predicted"/>
<name>A0A1X7LPM8_9BACL</name>
<dbReference type="STRING" id="1852522.SAMN06295960_4020"/>
<dbReference type="AlphaFoldDB" id="A0A1X7LPM8"/>
<dbReference type="EMBL" id="FXAZ01000006">
    <property type="protein sequence ID" value="SMG55828.1"/>
    <property type="molecule type" value="Genomic_DNA"/>
</dbReference>
<feature type="region of interest" description="Disordered" evidence="1">
    <location>
        <begin position="1"/>
        <end position="55"/>
    </location>
</feature>
<dbReference type="RefSeq" id="WP_085497265.1">
    <property type="nucleotide sequence ID" value="NZ_FXAZ01000006.1"/>
</dbReference>
<evidence type="ECO:0000256" key="1">
    <source>
        <dbReference type="SAM" id="MobiDB-lite"/>
    </source>
</evidence>
<sequence>MSHKAKRDRRKLEREHARNPEMRRNVWQRKPFTQAVPNKKAEQRRSMCRKKRHDDGAVFRIMLQSLHISSLKNTG</sequence>
<organism evidence="2 3">
    <name type="scientific">Paenibacillus aquistagni</name>
    <dbReference type="NCBI Taxonomy" id="1852522"/>
    <lineage>
        <taxon>Bacteria</taxon>
        <taxon>Bacillati</taxon>
        <taxon>Bacillota</taxon>
        <taxon>Bacilli</taxon>
        <taxon>Bacillales</taxon>
        <taxon>Paenibacillaceae</taxon>
        <taxon>Paenibacillus</taxon>
    </lineage>
</organism>
<dbReference type="Proteomes" id="UP000193834">
    <property type="component" value="Unassembled WGS sequence"/>
</dbReference>
<reference evidence="2 3" key="1">
    <citation type="submission" date="2017-04" db="EMBL/GenBank/DDBJ databases">
        <authorList>
            <person name="Afonso C.L."/>
            <person name="Miller P.J."/>
            <person name="Scott M.A."/>
            <person name="Spackman E."/>
            <person name="Goraichik I."/>
            <person name="Dimitrov K.M."/>
            <person name="Suarez D.L."/>
            <person name="Swayne D.E."/>
        </authorList>
    </citation>
    <scope>NUCLEOTIDE SEQUENCE [LARGE SCALE GENOMIC DNA]</scope>
    <source>
        <strain evidence="2 3">11</strain>
    </source>
</reference>
<evidence type="ECO:0000313" key="3">
    <source>
        <dbReference type="Proteomes" id="UP000193834"/>
    </source>
</evidence>
<gene>
    <name evidence="2" type="ORF">SAMN06295960_4020</name>
</gene>
<keyword evidence="3" id="KW-1185">Reference proteome</keyword>